<dbReference type="PANTHER" id="PTHR33797:SF2">
    <property type="entry name" value="ORGANIC HYDROPEROXIDE RESISTANCE PROTEIN-LIKE"/>
    <property type="match status" value="1"/>
</dbReference>
<dbReference type="InterPro" id="IPR015946">
    <property type="entry name" value="KH_dom-like_a/b"/>
</dbReference>
<evidence type="ECO:0000256" key="1">
    <source>
        <dbReference type="ARBA" id="ARBA00007378"/>
    </source>
</evidence>
<evidence type="ECO:0000313" key="3">
    <source>
        <dbReference type="EMBL" id="GEA89100.1"/>
    </source>
</evidence>
<dbReference type="Pfam" id="PF02566">
    <property type="entry name" value="OsmC"/>
    <property type="match status" value="1"/>
</dbReference>
<comment type="caution">
    <text evidence="3">The sequence shown here is derived from an EMBL/GenBank/DDBJ whole genome shotgun (WGS) entry which is preliminary data.</text>
</comment>
<dbReference type="SUPFAM" id="SSF82784">
    <property type="entry name" value="OsmC-like"/>
    <property type="match status" value="1"/>
</dbReference>
<accession>A0A4Y3L1U1</accession>
<keyword evidence="4" id="KW-1185">Reference proteome</keyword>
<dbReference type="PANTHER" id="PTHR33797">
    <property type="entry name" value="ORGANIC HYDROPEROXIDE RESISTANCE PROTEIN-LIKE"/>
    <property type="match status" value="1"/>
</dbReference>
<feature type="region of interest" description="Disordered" evidence="2">
    <location>
        <begin position="1"/>
        <end position="45"/>
    </location>
</feature>
<dbReference type="GO" id="GO:0006979">
    <property type="term" value="P:response to oxidative stress"/>
    <property type="evidence" value="ECO:0007669"/>
    <property type="project" value="InterPro"/>
</dbReference>
<gene>
    <name evidence="3" type="ORF">CCE01nite_30490</name>
</gene>
<reference evidence="3" key="1">
    <citation type="submission" date="2019-06" db="EMBL/GenBank/DDBJ databases">
        <title>Whole genome shotgun sequence of Cellulomonas cellasea NBRC 3753.</title>
        <authorList>
            <person name="Hosoyama A."/>
            <person name="Uohara A."/>
            <person name="Ohji S."/>
            <person name="Ichikawa N."/>
        </authorList>
    </citation>
    <scope>NUCLEOTIDE SEQUENCE [LARGE SCALE GENOMIC DNA]</scope>
    <source>
        <strain evidence="3">NBRC 3753</strain>
    </source>
</reference>
<dbReference type="InterPro" id="IPR003718">
    <property type="entry name" value="OsmC/Ohr_fam"/>
</dbReference>
<evidence type="ECO:0008006" key="5">
    <source>
        <dbReference type="Google" id="ProtNLM"/>
    </source>
</evidence>
<sequence>MRGGPALVTVEAHRMPRDDESETTMTQQVHEARATASASRVSTPDGSLDVGLAVAGDADGSDGATSPEHLMAAALAGCLHQALQVAASSQGASAVDAHVEATVTLESGDGSGYTSSFVLEVTGLPAETADRVLEQAAALCPFTKALAGERLTLRTA</sequence>
<name>A0A4Y3L1U1_9CELL</name>
<feature type="compositionally biased region" description="Low complexity" evidence="2">
    <location>
        <begin position="34"/>
        <end position="45"/>
    </location>
</feature>
<organism evidence="3 4">
    <name type="scientific">Cellulomonas cellasea</name>
    <dbReference type="NCBI Taxonomy" id="43670"/>
    <lineage>
        <taxon>Bacteria</taxon>
        <taxon>Bacillati</taxon>
        <taxon>Actinomycetota</taxon>
        <taxon>Actinomycetes</taxon>
        <taxon>Micrococcales</taxon>
        <taxon>Cellulomonadaceae</taxon>
        <taxon>Cellulomonas</taxon>
    </lineage>
</organism>
<dbReference type="EMBL" id="BJLR01000029">
    <property type="protein sequence ID" value="GEA89100.1"/>
    <property type="molecule type" value="Genomic_DNA"/>
</dbReference>
<dbReference type="InterPro" id="IPR036102">
    <property type="entry name" value="OsmC/Ohrsf"/>
</dbReference>
<evidence type="ECO:0000256" key="2">
    <source>
        <dbReference type="SAM" id="MobiDB-lite"/>
    </source>
</evidence>
<comment type="similarity">
    <text evidence="1">Belongs to the OsmC/Ohr family.</text>
</comment>
<dbReference type="Proteomes" id="UP000317046">
    <property type="component" value="Unassembled WGS sequence"/>
</dbReference>
<protein>
    <recommendedName>
        <fullName evidence="5">Osmotically inducible protein OsmC</fullName>
    </recommendedName>
</protein>
<dbReference type="Gene3D" id="3.30.300.20">
    <property type="match status" value="1"/>
</dbReference>
<evidence type="ECO:0000313" key="4">
    <source>
        <dbReference type="Proteomes" id="UP000317046"/>
    </source>
</evidence>
<proteinExistence type="inferred from homology"/>
<dbReference type="InterPro" id="IPR019953">
    <property type="entry name" value="OHR"/>
</dbReference>
<dbReference type="AlphaFoldDB" id="A0A4Y3L1U1"/>